<dbReference type="OrthoDB" id="6507184at2"/>
<accession>A0A5J5G4X9</accession>
<keyword evidence="1" id="KW-0812">Transmembrane</keyword>
<dbReference type="AlphaFoldDB" id="A0A5J5G4X9"/>
<dbReference type="Pfam" id="PF11162">
    <property type="entry name" value="DUF2946"/>
    <property type="match status" value="1"/>
</dbReference>
<gene>
    <name evidence="2" type="ORF">FJU30_07055</name>
</gene>
<evidence type="ECO:0000256" key="1">
    <source>
        <dbReference type="SAM" id="Phobius"/>
    </source>
</evidence>
<keyword evidence="1" id="KW-0472">Membrane</keyword>
<dbReference type="Proteomes" id="UP000335415">
    <property type="component" value="Unassembled WGS sequence"/>
</dbReference>
<evidence type="ECO:0000313" key="2">
    <source>
        <dbReference type="EMBL" id="KAA9002030.1"/>
    </source>
</evidence>
<name>A0A5J5G4X9_9GAMM</name>
<keyword evidence="3" id="KW-1185">Reference proteome</keyword>
<sequence>MRTIFARYSFAWATVSLIRVYALHRFLPAWLGILAIVMMSIAPGISRALEQAHAEQMMLMPDCESGHSSVAHHPSTADAAPADVSVEAHSHRAADGEHMACGYCLLLIHLPMLSVAAFFVFPALSAPGALSSGYVCRLFVPALPSASQPRAPPAVSR</sequence>
<keyword evidence="1" id="KW-1133">Transmembrane helix</keyword>
<dbReference type="InterPro" id="IPR021333">
    <property type="entry name" value="DUF2946"/>
</dbReference>
<proteinExistence type="predicted"/>
<feature type="transmembrane region" description="Helical" evidence="1">
    <location>
        <begin position="100"/>
        <end position="124"/>
    </location>
</feature>
<feature type="transmembrane region" description="Helical" evidence="1">
    <location>
        <begin position="5"/>
        <end position="23"/>
    </location>
</feature>
<protein>
    <submittedName>
        <fullName evidence="2">DUF2946 domain-containing protein</fullName>
    </submittedName>
</protein>
<evidence type="ECO:0000313" key="3">
    <source>
        <dbReference type="Proteomes" id="UP000335415"/>
    </source>
</evidence>
<reference evidence="2 3" key="1">
    <citation type="submission" date="2019-09" db="EMBL/GenBank/DDBJ databases">
        <authorList>
            <person name="Li Y."/>
        </authorList>
    </citation>
    <scope>NUCLEOTIDE SEQUENCE [LARGE SCALE GENOMIC DNA]</scope>
    <source>
        <strain evidence="2 3">L3-3HA</strain>
    </source>
</reference>
<feature type="transmembrane region" description="Helical" evidence="1">
    <location>
        <begin position="29"/>
        <end position="49"/>
    </location>
</feature>
<comment type="caution">
    <text evidence="2">The sequence shown here is derived from an EMBL/GenBank/DDBJ whole genome shotgun (WGS) entry which is preliminary data.</text>
</comment>
<organism evidence="2 3">
    <name type="scientific">Affinibrenneria salicis</name>
    <dbReference type="NCBI Taxonomy" id="2590031"/>
    <lineage>
        <taxon>Bacteria</taxon>
        <taxon>Pseudomonadati</taxon>
        <taxon>Pseudomonadota</taxon>
        <taxon>Gammaproteobacteria</taxon>
        <taxon>Enterobacterales</taxon>
        <taxon>Pectobacteriaceae</taxon>
        <taxon>Affinibrenneria</taxon>
    </lineage>
</organism>
<dbReference type="EMBL" id="VYKJ01000002">
    <property type="protein sequence ID" value="KAA9002030.1"/>
    <property type="molecule type" value="Genomic_DNA"/>
</dbReference>